<comment type="caution">
    <text evidence="2">The sequence shown here is derived from an EMBL/GenBank/DDBJ whole genome shotgun (WGS) entry which is preliminary data.</text>
</comment>
<dbReference type="InterPro" id="IPR011335">
    <property type="entry name" value="Restrct_endonuc-II-like"/>
</dbReference>
<dbReference type="SUPFAM" id="SSF52980">
    <property type="entry name" value="Restriction endonuclease-like"/>
    <property type="match status" value="1"/>
</dbReference>
<reference evidence="2 3" key="1">
    <citation type="submission" date="2016-02" db="EMBL/GenBank/DDBJ databases">
        <title>Draft genome sequence of Thermodesulfatator sp. S606.</title>
        <authorList>
            <person name="Lai Q."/>
            <person name="Cao J."/>
            <person name="Dupont S."/>
            <person name="Shao Z."/>
            <person name="Jebbar M."/>
            <person name="Alain K."/>
        </authorList>
    </citation>
    <scope>NUCLEOTIDE SEQUENCE [LARGE SCALE GENOMIC DNA]</scope>
    <source>
        <strain evidence="2 3">S606</strain>
    </source>
</reference>
<organism evidence="2 3">
    <name type="scientific">Thermodesulfatator autotrophicus</name>
    <dbReference type="NCBI Taxonomy" id="1795632"/>
    <lineage>
        <taxon>Bacteria</taxon>
        <taxon>Pseudomonadati</taxon>
        <taxon>Thermodesulfobacteriota</taxon>
        <taxon>Thermodesulfobacteria</taxon>
        <taxon>Thermodesulfobacteriales</taxon>
        <taxon>Thermodesulfatatoraceae</taxon>
        <taxon>Thermodesulfatator</taxon>
    </lineage>
</organism>
<sequence length="192" mass="22377">MAYPASKKDGFTYQDYLSWPDDERWEIIDGRAYNMSPAPSLKHQNIVSNLHIKLKTHPENPCYTGIAPTDVVFDERNVVQPDVFVVCDQSKLKETHVAGAPDLVIEVISPYTEIKDRREKLKLYESFGVREYVIVYPDREYAEVYRLKNGKYPAPEIINWDELLELETINLKIPLWEIFEKTPPEKSREEAS</sequence>
<dbReference type="PANTHER" id="PTHR36558:SF1">
    <property type="entry name" value="RESTRICTION ENDONUCLEASE DOMAIN-CONTAINING PROTEIN-RELATED"/>
    <property type="match status" value="1"/>
</dbReference>
<dbReference type="CDD" id="cd06260">
    <property type="entry name" value="DUF820-like"/>
    <property type="match status" value="1"/>
</dbReference>
<gene>
    <name evidence="2" type="ORF">TH606_03330</name>
</gene>
<dbReference type="Proteomes" id="UP000076964">
    <property type="component" value="Unassembled WGS sequence"/>
</dbReference>
<proteinExistence type="predicted"/>
<evidence type="ECO:0000259" key="1">
    <source>
        <dbReference type="Pfam" id="PF05685"/>
    </source>
</evidence>
<dbReference type="Pfam" id="PF05685">
    <property type="entry name" value="Uma2"/>
    <property type="match status" value="1"/>
</dbReference>
<evidence type="ECO:0000313" key="3">
    <source>
        <dbReference type="Proteomes" id="UP000076964"/>
    </source>
</evidence>
<dbReference type="InterPro" id="IPR008538">
    <property type="entry name" value="Uma2"/>
</dbReference>
<dbReference type="AlphaFoldDB" id="A0A177E904"/>
<dbReference type="OrthoDB" id="9804532at2"/>
<evidence type="ECO:0000313" key="2">
    <source>
        <dbReference type="EMBL" id="OAG28186.1"/>
    </source>
</evidence>
<protein>
    <recommendedName>
        <fullName evidence="1">Putative restriction endonuclease domain-containing protein</fullName>
    </recommendedName>
</protein>
<dbReference type="STRING" id="1795632.TH606_03330"/>
<name>A0A177E904_9BACT</name>
<accession>A0A177E904</accession>
<dbReference type="InterPro" id="IPR012296">
    <property type="entry name" value="Nuclease_put_TT1808"/>
</dbReference>
<keyword evidence="3" id="KW-1185">Reference proteome</keyword>
<dbReference type="PANTHER" id="PTHR36558">
    <property type="entry name" value="GLR1098 PROTEIN"/>
    <property type="match status" value="1"/>
</dbReference>
<feature type="domain" description="Putative restriction endonuclease" evidence="1">
    <location>
        <begin position="14"/>
        <end position="168"/>
    </location>
</feature>
<dbReference type="Gene3D" id="3.90.1570.10">
    <property type="entry name" value="tt1808, chain A"/>
    <property type="match status" value="1"/>
</dbReference>
<dbReference type="RefSeq" id="WP_068541282.1">
    <property type="nucleotide sequence ID" value="NZ_LSFI01000010.1"/>
</dbReference>
<dbReference type="EMBL" id="LSFI01000010">
    <property type="protein sequence ID" value="OAG28186.1"/>
    <property type="molecule type" value="Genomic_DNA"/>
</dbReference>